<evidence type="ECO:0000256" key="4">
    <source>
        <dbReference type="ARBA" id="ARBA00022989"/>
    </source>
</evidence>
<dbReference type="InterPro" id="IPR011701">
    <property type="entry name" value="MFS"/>
</dbReference>
<keyword evidence="5 6" id="KW-0472">Membrane</keyword>
<keyword evidence="3 6" id="KW-0812">Transmembrane</keyword>
<dbReference type="CDD" id="cd17324">
    <property type="entry name" value="MFS_NepI_like"/>
    <property type="match status" value="1"/>
</dbReference>
<dbReference type="EMBL" id="QETA01000003">
    <property type="protein sequence ID" value="PWF23157.1"/>
    <property type="molecule type" value="Genomic_DNA"/>
</dbReference>
<feature type="transmembrane region" description="Helical" evidence="6">
    <location>
        <begin position="300"/>
        <end position="320"/>
    </location>
</feature>
<feature type="transmembrane region" description="Helical" evidence="6">
    <location>
        <begin position="167"/>
        <end position="187"/>
    </location>
</feature>
<feature type="transmembrane region" description="Helical" evidence="6">
    <location>
        <begin position="332"/>
        <end position="352"/>
    </location>
</feature>
<proteinExistence type="predicted"/>
<evidence type="ECO:0000313" key="8">
    <source>
        <dbReference type="EMBL" id="PWF23157.1"/>
    </source>
</evidence>
<feature type="transmembrane region" description="Helical" evidence="6">
    <location>
        <begin position="138"/>
        <end position="155"/>
    </location>
</feature>
<dbReference type="PROSITE" id="PS50850">
    <property type="entry name" value="MFS"/>
    <property type="match status" value="1"/>
</dbReference>
<dbReference type="PANTHER" id="PTHR43124">
    <property type="entry name" value="PURINE EFFLUX PUMP PBUE"/>
    <property type="match status" value="1"/>
</dbReference>
<dbReference type="GO" id="GO:0005886">
    <property type="term" value="C:plasma membrane"/>
    <property type="evidence" value="ECO:0007669"/>
    <property type="project" value="UniProtKB-SubCell"/>
</dbReference>
<gene>
    <name evidence="8" type="ORF">DD235_09200</name>
</gene>
<dbReference type="AlphaFoldDB" id="A0A2V1JXS1"/>
<accession>A0A2V1JXS1</accession>
<comment type="subcellular location">
    <subcellularLocation>
        <location evidence="1">Cell membrane</location>
        <topology evidence="1">Multi-pass membrane protein</topology>
    </subcellularLocation>
</comment>
<feature type="transmembrane region" description="Helical" evidence="6">
    <location>
        <begin position="79"/>
        <end position="102"/>
    </location>
</feature>
<comment type="caution">
    <text evidence="8">The sequence shown here is derived from an EMBL/GenBank/DDBJ whole genome shotgun (WGS) entry which is preliminary data.</text>
</comment>
<keyword evidence="8" id="KW-0813">Transport</keyword>
<organism evidence="8 9">
    <name type="scientific">Corticimicrobacter populi</name>
    <dbReference type="NCBI Taxonomy" id="2175229"/>
    <lineage>
        <taxon>Bacteria</taxon>
        <taxon>Pseudomonadati</taxon>
        <taxon>Pseudomonadota</taxon>
        <taxon>Betaproteobacteria</taxon>
        <taxon>Burkholderiales</taxon>
        <taxon>Alcaligenaceae</taxon>
        <taxon>Corticimicrobacter</taxon>
    </lineage>
</organism>
<evidence type="ECO:0000256" key="5">
    <source>
        <dbReference type="ARBA" id="ARBA00023136"/>
    </source>
</evidence>
<dbReference type="PANTHER" id="PTHR43124:SF4">
    <property type="entry name" value="SUGAR EFFLUX TRANSPORTER"/>
    <property type="match status" value="1"/>
</dbReference>
<dbReference type="SUPFAM" id="SSF103473">
    <property type="entry name" value="MFS general substrate transporter"/>
    <property type="match status" value="1"/>
</dbReference>
<keyword evidence="9" id="KW-1185">Reference proteome</keyword>
<keyword evidence="2" id="KW-1003">Cell membrane</keyword>
<reference evidence="9" key="1">
    <citation type="submission" date="2018-05" db="EMBL/GenBank/DDBJ databases">
        <authorList>
            <person name="Li Y."/>
        </authorList>
    </citation>
    <scope>NUCLEOTIDE SEQUENCE [LARGE SCALE GENOMIC DNA]</scope>
    <source>
        <strain evidence="9">3d-2-2</strain>
    </source>
</reference>
<dbReference type="NCBIfam" id="NF002921">
    <property type="entry name" value="PRK03545.1"/>
    <property type="match status" value="1"/>
</dbReference>
<dbReference type="Proteomes" id="UP000245212">
    <property type="component" value="Unassembled WGS sequence"/>
</dbReference>
<evidence type="ECO:0000256" key="1">
    <source>
        <dbReference type="ARBA" id="ARBA00004651"/>
    </source>
</evidence>
<keyword evidence="8" id="KW-0762">Sugar transport</keyword>
<evidence type="ECO:0000256" key="3">
    <source>
        <dbReference type="ARBA" id="ARBA00022692"/>
    </source>
</evidence>
<evidence type="ECO:0000256" key="6">
    <source>
        <dbReference type="SAM" id="Phobius"/>
    </source>
</evidence>
<name>A0A2V1JXS1_9BURK</name>
<feature type="transmembrane region" description="Helical" evidence="6">
    <location>
        <begin position="274"/>
        <end position="294"/>
    </location>
</feature>
<feature type="transmembrane region" description="Helical" evidence="6">
    <location>
        <begin position="208"/>
        <end position="228"/>
    </location>
</feature>
<dbReference type="InterPro" id="IPR036259">
    <property type="entry name" value="MFS_trans_sf"/>
</dbReference>
<feature type="transmembrane region" description="Helical" evidence="6">
    <location>
        <begin position="248"/>
        <end position="267"/>
    </location>
</feature>
<evidence type="ECO:0000256" key="2">
    <source>
        <dbReference type="ARBA" id="ARBA00022475"/>
    </source>
</evidence>
<feature type="transmembrane region" description="Helical" evidence="6">
    <location>
        <begin position="108"/>
        <end position="126"/>
    </location>
</feature>
<feature type="transmembrane region" description="Helical" evidence="6">
    <location>
        <begin position="55"/>
        <end position="72"/>
    </location>
</feature>
<dbReference type="Gene3D" id="1.20.1250.20">
    <property type="entry name" value="MFS general substrate transporter like domains"/>
    <property type="match status" value="1"/>
</dbReference>
<sequence>MPALPDRMRVWLPVIVLAFAAFIFNTTEFVPVALLTDIATSFDMPVAQVGWMLTIYAWVVALASLPFMLLTGKMERRKLLVGIFLLFIASHIVSGIANSFAMLVASRIGIALAHAVFWSITASLAVRLAPEGKRTQALSILATGTVLAMVLGIPLGRMLGEALGWRMTFLGIAVLALIVLIALVRLLPILPSLRAGTLQSLPELMRRPALMSLYLLTAVVVTAHFTAYSYIEPFAQRVAALDSQTTTLLLLLFGGAGIIGSVLFGRYSSRHPAVFTQVSVALLATCLLLLYPLAHHPLQLLALCAIWGMVILCVTLSMQVKVLALAPDATDVAMSIFSGIFNVGIGAGALLGGQVSQHSGLADIGIAGGILALAALLWCAMMFRRYGAQLKA</sequence>
<dbReference type="Pfam" id="PF07690">
    <property type="entry name" value="MFS_1"/>
    <property type="match status" value="1"/>
</dbReference>
<dbReference type="InterPro" id="IPR050189">
    <property type="entry name" value="MFS_Efflux_Transporters"/>
</dbReference>
<feature type="domain" description="Major facilitator superfamily (MFS) profile" evidence="7">
    <location>
        <begin position="13"/>
        <end position="387"/>
    </location>
</feature>
<feature type="transmembrane region" description="Helical" evidence="6">
    <location>
        <begin position="364"/>
        <end position="383"/>
    </location>
</feature>
<evidence type="ECO:0000313" key="9">
    <source>
        <dbReference type="Proteomes" id="UP000245212"/>
    </source>
</evidence>
<feature type="transmembrane region" description="Helical" evidence="6">
    <location>
        <begin position="12"/>
        <end position="35"/>
    </location>
</feature>
<evidence type="ECO:0000259" key="7">
    <source>
        <dbReference type="PROSITE" id="PS50850"/>
    </source>
</evidence>
<keyword evidence="4 6" id="KW-1133">Transmembrane helix</keyword>
<dbReference type="InterPro" id="IPR020846">
    <property type="entry name" value="MFS_dom"/>
</dbReference>
<dbReference type="GO" id="GO:0022857">
    <property type="term" value="F:transmembrane transporter activity"/>
    <property type="evidence" value="ECO:0007669"/>
    <property type="project" value="InterPro"/>
</dbReference>
<protein>
    <submittedName>
        <fullName evidence="8">Sugar transporter</fullName>
    </submittedName>
</protein>
<dbReference type="RefSeq" id="WP_109061770.1">
    <property type="nucleotide sequence ID" value="NZ_QETA01000003.1"/>
</dbReference>